<dbReference type="AlphaFoldDB" id="A0AA86MVQ2"/>
<name>A0AA86MVQ2_9BACT</name>
<proteinExistence type="predicted"/>
<reference evidence="1" key="1">
    <citation type="submission" date="2022-10" db="EMBL/GenBank/DDBJ databases">
        <authorList>
            <person name="Koch H."/>
        </authorList>
    </citation>
    <scope>NUCLEOTIDE SEQUENCE</scope>
    <source>
        <strain evidence="1">DNF</strain>
    </source>
</reference>
<sequence>MYYQSRDRWIDVMRHAIALNASFFNTHRMVQQYAANAYV</sequence>
<evidence type="ECO:0000313" key="1">
    <source>
        <dbReference type="EMBL" id="CAI4029879.1"/>
    </source>
</evidence>
<evidence type="ECO:0000313" key="2">
    <source>
        <dbReference type="Proteomes" id="UP001179121"/>
    </source>
</evidence>
<dbReference type="EMBL" id="OX365700">
    <property type="protein sequence ID" value="CAI4029879.1"/>
    <property type="molecule type" value="Genomic_DNA"/>
</dbReference>
<protein>
    <submittedName>
        <fullName evidence="1">Uncharacterized protein</fullName>
    </submittedName>
</protein>
<accession>A0AA86MVQ2</accession>
<organism evidence="1 2">
    <name type="scientific">Nitrospira tepida</name>
    <dbReference type="NCBI Taxonomy" id="2973512"/>
    <lineage>
        <taxon>Bacteria</taxon>
        <taxon>Pseudomonadati</taxon>
        <taxon>Nitrospirota</taxon>
        <taxon>Nitrospiria</taxon>
        <taxon>Nitrospirales</taxon>
        <taxon>Nitrospiraceae</taxon>
        <taxon>Nitrospira</taxon>
    </lineage>
</organism>
<keyword evidence="2" id="KW-1185">Reference proteome</keyword>
<gene>
    <name evidence="1" type="ORF">DNFV4_00298</name>
</gene>
<dbReference type="KEGG" id="nti:DNFV4_00298"/>
<dbReference type="Proteomes" id="UP001179121">
    <property type="component" value="Chromosome"/>
</dbReference>
<dbReference type="SUPFAM" id="SSF53756">
    <property type="entry name" value="UDP-Glycosyltransferase/glycogen phosphorylase"/>
    <property type="match status" value="1"/>
</dbReference>